<sequence length="437" mass="46610">MSGEQDESRAISKRGRAARLMLCLVLCLSASCGLPRLALAEALTAAPAPVAKQQPAPGAEQPALAVSGRIAGDEARARLVLEFDRKPTFSVHYAREPVRVIVDLPHVAFGIRPDDLAPRGLVKDIRYGAMSDQLARLVITAGKPAGVAHAEVMPIEGGRYRLVVDVERVEQAAFTKLLSGQDWTSSVTGRKTDRVKGADVAAAQKGGPFIIAVDAGHGGIDTGAIGADSKVLEKNVTLAFAKALAERLDKLPGVEAVLTRDSDEFLSLSERVQIARQKGAQLFISLHADTVKQADIRGATVYTISDKASDHLAASLAERENLSDAVAGLTLSDEPAEVADILIDLTRRETQLFSINLARAVVSSFEGQIRLINNPHRFAGFRVLQAPDVPSILLELGFMSNKEDEALLLDDAWRGKVADRIVEAVGRYRGAVAANGG</sequence>
<dbReference type="Proteomes" id="UP000186143">
    <property type="component" value="Unassembled WGS sequence"/>
</dbReference>
<evidence type="ECO:0000256" key="1">
    <source>
        <dbReference type="ARBA" id="ARBA00001561"/>
    </source>
</evidence>
<evidence type="ECO:0000256" key="3">
    <source>
        <dbReference type="ARBA" id="ARBA00022801"/>
    </source>
</evidence>
<evidence type="ECO:0000259" key="4">
    <source>
        <dbReference type="SMART" id="SM00646"/>
    </source>
</evidence>
<dbReference type="Pfam" id="PF11741">
    <property type="entry name" value="AMIN"/>
    <property type="match status" value="1"/>
</dbReference>
<feature type="domain" description="MurNAc-LAA" evidence="4">
    <location>
        <begin position="272"/>
        <end position="426"/>
    </location>
</feature>
<accession>A0A1Q9AJM4</accession>
<dbReference type="EMBL" id="MKIO01000029">
    <property type="protein sequence ID" value="OLP55429.1"/>
    <property type="molecule type" value="Genomic_DNA"/>
</dbReference>
<dbReference type="GO" id="GO:0030288">
    <property type="term" value="C:outer membrane-bounded periplasmic space"/>
    <property type="evidence" value="ECO:0007669"/>
    <property type="project" value="TreeGrafter"/>
</dbReference>
<protein>
    <recommendedName>
        <fullName evidence="2">N-acetylmuramoyl-L-alanine amidase</fullName>
        <ecNumber evidence="2">3.5.1.28</ecNumber>
    </recommendedName>
</protein>
<dbReference type="GO" id="GO:0009253">
    <property type="term" value="P:peptidoglycan catabolic process"/>
    <property type="evidence" value="ECO:0007669"/>
    <property type="project" value="InterPro"/>
</dbReference>
<dbReference type="STRING" id="1672749.BJF92_23075"/>
<dbReference type="CDD" id="cd02696">
    <property type="entry name" value="MurNAc-LAA"/>
    <property type="match status" value="1"/>
</dbReference>
<keyword evidence="3" id="KW-0378">Hydrolase</keyword>
<organism evidence="5 6">
    <name type="scientific">Xaviernesmea rhizosphaerae</name>
    <dbReference type="NCBI Taxonomy" id="1672749"/>
    <lineage>
        <taxon>Bacteria</taxon>
        <taxon>Pseudomonadati</taxon>
        <taxon>Pseudomonadota</taxon>
        <taxon>Alphaproteobacteria</taxon>
        <taxon>Hyphomicrobiales</taxon>
        <taxon>Rhizobiaceae</taxon>
        <taxon>Rhizobium/Agrobacterium group</taxon>
        <taxon>Xaviernesmea</taxon>
    </lineage>
</organism>
<dbReference type="AlphaFoldDB" id="A0A1Q9AJM4"/>
<dbReference type="InterPro" id="IPR050695">
    <property type="entry name" value="N-acetylmuramoyl_amidase_3"/>
</dbReference>
<dbReference type="EC" id="3.5.1.28" evidence="2"/>
<dbReference type="InterPro" id="IPR021731">
    <property type="entry name" value="AMIN_dom"/>
</dbReference>
<dbReference type="SMART" id="SM00646">
    <property type="entry name" value="Ami_3"/>
    <property type="match status" value="1"/>
</dbReference>
<dbReference type="SUPFAM" id="SSF53187">
    <property type="entry name" value="Zn-dependent exopeptidases"/>
    <property type="match status" value="1"/>
</dbReference>
<dbReference type="InterPro" id="IPR002508">
    <property type="entry name" value="MurNAc-LAA_cat"/>
</dbReference>
<dbReference type="PANTHER" id="PTHR30404">
    <property type="entry name" value="N-ACETYLMURAMOYL-L-ALANINE AMIDASE"/>
    <property type="match status" value="1"/>
</dbReference>
<proteinExistence type="predicted"/>
<evidence type="ECO:0000313" key="6">
    <source>
        <dbReference type="Proteomes" id="UP000186143"/>
    </source>
</evidence>
<dbReference type="PANTHER" id="PTHR30404:SF0">
    <property type="entry name" value="N-ACETYLMURAMOYL-L-ALANINE AMIDASE AMIC"/>
    <property type="match status" value="1"/>
</dbReference>
<name>A0A1Q9AJM4_9HYPH</name>
<gene>
    <name evidence="5" type="ORF">BJF92_23075</name>
</gene>
<dbReference type="Pfam" id="PF01520">
    <property type="entry name" value="Amidase_3"/>
    <property type="match status" value="1"/>
</dbReference>
<dbReference type="Gene3D" id="3.40.630.40">
    <property type="entry name" value="Zn-dependent exopeptidases"/>
    <property type="match status" value="1"/>
</dbReference>
<comment type="catalytic activity">
    <reaction evidence="1">
        <text>Hydrolyzes the link between N-acetylmuramoyl residues and L-amino acid residues in certain cell-wall glycopeptides.</text>
        <dbReference type="EC" id="3.5.1.28"/>
    </reaction>
</comment>
<reference evidence="5 6" key="1">
    <citation type="submission" date="2016-09" db="EMBL/GenBank/DDBJ databases">
        <title>Rhizobium sp. nov., a novel species isolated from the rice rhizosphere.</title>
        <authorList>
            <person name="Zhao J."/>
            <person name="Zhang X."/>
        </authorList>
    </citation>
    <scope>NUCLEOTIDE SEQUENCE [LARGE SCALE GENOMIC DNA]</scope>
    <source>
        <strain evidence="5 6">MH17</strain>
    </source>
</reference>
<comment type="caution">
    <text evidence="5">The sequence shown here is derived from an EMBL/GenBank/DDBJ whole genome shotgun (WGS) entry which is preliminary data.</text>
</comment>
<dbReference type="Gene3D" id="2.60.40.3500">
    <property type="match status" value="1"/>
</dbReference>
<dbReference type="GO" id="GO:0008745">
    <property type="term" value="F:N-acetylmuramoyl-L-alanine amidase activity"/>
    <property type="evidence" value="ECO:0007669"/>
    <property type="project" value="UniProtKB-EC"/>
</dbReference>
<evidence type="ECO:0000256" key="2">
    <source>
        <dbReference type="ARBA" id="ARBA00011901"/>
    </source>
</evidence>
<evidence type="ECO:0000313" key="5">
    <source>
        <dbReference type="EMBL" id="OLP55429.1"/>
    </source>
</evidence>